<keyword evidence="2" id="KW-1185">Reference proteome</keyword>
<comment type="caution">
    <text evidence="1">The sequence shown here is derived from an EMBL/GenBank/DDBJ whole genome shotgun (WGS) entry which is preliminary data.</text>
</comment>
<reference evidence="1" key="1">
    <citation type="submission" date="2021-10" db="EMBL/GenBank/DDBJ databases">
        <title>Tropical sea cucumber genome reveals ecological adaptation and Cuvierian tubules defense mechanism.</title>
        <authorList>
            <person name="Chen T."/>
        </authorList>
    </citation>
    <scope>NUCLEOTIDE SEQUENCE</scope>
    <source>
        <strain evidence="1">Nanhai2018</strain>
        <tissue evidence="1">Muscle</tissue>
    </source>
</reference>
<name>A0A9Q1BIT0_HOLLE</name>
<dbReference type="EMBL" id="JAIZAY010000016">
    <property type="protein sequence ID" value="KAJ8027371.1"/>
    <property type="molecule type" value="Genomic_DNA"/>
</dbReference>
<evidence type="ECO:0000313" key="2">
    <source>
        <dbReference type="Proteomes" id="UP001152320"/>
    </source>
</evidence>
<dbReference type="AlphaFoldDB" id="A0A9Q1BIT0"/>
<dbReference type="Proteomes" id="UP001152320">
    <property type="component" value="Chromosome 16"/>
</dbReference>
<protein>
    <submittedName>
        <fullName evidence="1">Uncharacterized protein</fullName>
    </submittedName>
</protein>
<evidence type="ECO:0000313" key="1">
    <source>
        <dbReference type="EMBL" id="KAJ8027371.1"/>
    </source>
</evidence>
<gene>
    <name evidence="1" type="ORF">HOLleu_32498</name>
</gene>
<proteinExistence type="predicted"/>
<sequence>MSSLMNLKGKVKLRHTRKPKTKTWRSLQRKPDTNQKALFLGLLISSERRWLLSSANMLKIMFTSFCVSCHELSIKELQVST</sequence>
<accession>A0A9Q1BIT0</accession>
<organism evidence="1 2">
    <name type="scientific">Holothuria leucospilota</name>
    <name type="common">Black long sea cucumber</name>
    <name type="synonym">Mertensiothuria leucospilota</name>
    <dbReference type="NCBI Taxonomy" id="206669"/>
    <lineage>
        <taxon>Eukaryota</taxon>
        <taxon>Metazoa</taxon>
        <taxon>Echinodermata</taxon>
        <taxon>Eleutherozoa</taxon>
        <taxon>Echinozoa</taxon>
        <taxon>Holothuroidea</taxon>
        <taxon>Aspidochirotacea</taxon>
        <taxon>Aspidochirotida</taxon>
        <taxon>Holothuriidae</taxon>
        <taxon>Holothuria</taxon>
    </lineage>
</organism>